<evidence type="ECO:0000313" key="1">
    <source>
        <dbReference type="EMBL" id="KAL1525771.1"/>
    </source>
</evidence>
<gene>
    <name evidence="1" type="ORF">AB1Y20_020614</name>
</gene>
<keyword evidence="2" id="KW-1185">Reference proteome</keyword>
<name>A0AB34JV68_PRYPA</name>
<organism evidence="1 2">
    <name type="scientific">Prymnesium parvum</name>
    <name type="common">Toxic golden alga</name>
    <dbReference type="NCBI Taxonomy" id="97485"/>
    <lineage>
        <taxon>Eukaryota</taxon>
        <taxon>Haptista</taxon>
        <taxon>Haptophyta</taxon>
        <taxon>Prymnesiophyceae</taxon>
        <taxon>Prymnesiales</taxon>
        <taxon>Prymnesiaceae</taxon>
        <taxon>Prymnesium</taxon>
    </lineage>
</organism>
<dbReference type="AlphaFoldDB" id="A0AB34JV68"/>
<sequence length="281" mass="30620">MESLSVRGKQLAVAIALIREREGRRARPSARSSSSSLVTHLQERIEGLLEQRDDAEQPLPSLRMSHAIVRWLEGSAGDDPPGTVAHGLQLLQTALEGSQVHWIQQPVAAAQLVSRVAERVIQAAESGRCEAPVVAFGQALCKRAALSDERDEAWGVLAARQQLLEKLARAYGAPILSAFAQTVRWVVLHAADGDRHPERTLLSTQPVFAAFHYALECNSHPPRRPEGWMGALQEAFDASWHLPVGCGVLKLAVWHLSMQANFPSHSSIHANGAPLTPPVRV</sequence>
<evidence type="ECO:0000313" key="2">
    <source>
        <dbReference type="Proteomes" id="UP001515480"/>
    </source>
</evidence>
<accession>A0AB34JV68</accession>
<reference evidence="1 2" key="1">
    <citation type="journal article" date="2024" name="Science">
        <title>Giant polyketide synthase enzymes in the biosynthesis of giant marine polyether toxins.</title>
        <authorList>
            <person name="Fallon T.R."/>
            <person name="Shende V.V."/>
            <person name="Wierzbicki I.H."/>
            <person name="Pendleton A.L."/>
            <person name="Watervoot N.F."/>
            <person name="Auber R.P."/>
            <person name="Gonzalez D.J."/>
            <person name="Wisecaver J.H."/>
            <person name="Moore B.S."/>
        </authorList>
    </citation>
    <scope>NUCLEOTIDE SEQUENCE [LARGE SCALE GENOMIC DNA]</scope>
    <source>
        <strain evidence="1 2">12B1</strain>
    </source>
</reference>
<dbReference type="EMBL" id="JBGBPQ010000004">
    <property type="protein sequence ID" value="KAL1525771.1"/>
    <property type="molecule type" value="Genomic_DNA"/>
</dbReference>
<comment type="caution">
    <text evidence="1">The sequence shown here is derived from an EMBL/GenBank/DDBJ whole genome shotgun (WGS) entry which is preliminary data.</text>
</comment>
<protein>
    <submittedName>
        <fullName evidence="1">Uncharacterized protein</fullName>
    </submittedName>
</protein>
<dbReference type="Proteomes" id="UP001515480">
    <property type="component" value="Unassembled WGS sequence"/>
</dbReference>
<proteinExistence type="predicted"/>